<gene>
    <name evidence="1" type="ORF">UREOM_0340</name>
</gene>
<name>A0ABP9U4N5_9BACT</name>
<dbReference type="PROSITE" id="PS51257">
    <property type="entry name" value="PROKAR_LIPOPROTEIN"/>
    <property type="match status" value="1"/>
</dbReference>
<dbReference type="InterPro" id="IPR009003">
    <property type="entry name" value="Peptidase_S1_PA"/>
</dbReference>
<dbReference type="EMBL" id="BAABQM010000001">
    <property type="protein sequence ID" value="GAA5414323.1"/>
    <property type="molecule type" value="Genomic_DNA"/>
</dbReference>
<accession>A0ABP9U4N5</accession>
<organism evidence="1 2">
    <name type="scientific">Ureaplasma ceti</name>
    <dbReference type="NCBI Taxonomy" id="3119530"/>
    <lineage>
        <taxon>Bacteria</taxon>
        <taxon>Bacillati</taxon>
        <taxon>Mycoplasmatota</taxon>
        <taxon>Mycoplasmoidales</taxon>
        <taxon>Mycoplasmoidaceae</taxon>
        <taxon>Ureaplasma</taxon>
    </lineage>
</organism>
<keyword evidence="2" id="KW-1185">Reference proteome</keyword>
<proteinExistence type="predicted"/>
<evidence type="ECO:0000313" key="2">
    <source>
        <dbReference type="Proteomes" id="UP001449582"/>
    </source>
</evidence>
<dbReference type="SUPFAM" id="SSF50494">
    <property type="entry name" value="Trypsin-like serine proteases"/>
    <property type="match status" value="1"/>
</dbReference>
<evidence type="ECO:0000313" key="1">
    <source>
        <dbReference type="EMBL" id="GAA5414323.1"/>
    </source>
</evidence>
<comment type="caution">
    <text evidence="1">The sequence shown here is derived from an EMBL/GenBank/DDBJ whole genome shotgun (WGS) entry which is preliminary data.</text>
</comment>
<dbReference type="Proteomes" id="UP001449582">
    <property type="component" value="Unassembled WGS sequence"/>
</dbReference>
<protein>
    <recommendedName>
        <fullName evidence="3">DUF31 domain-containing protein</fullName>
    </recommendedName>
</protein>
<reference evidence="1" key="1">
    <citation type="submission" date="2024-02" db="EMBL/GenBank/DDBJ databases">
        <title>Draft genome sequence of new strains in genus Ureaplasma.</title>
        <authorList>
            <person name="Nakajima Y."/>
            <person name="Segawa T."/>
        </authorList>
    </citation>
    <scope>NUCLEOTIDE SEQUENCE [LARGE SCALE GENOMIC DNA]</scope>
    <source>
        <strain evidence="1">OM1</strain>
    </source>
</reference>
<evidence type="ECO:0008006" key="3">
    <source>
        <dbReference type="Google" id="ProtNLM"/>
    </source>
</evidence>
<sequence>MKTNFKKNKYFLISLGLLAIAGGLTWGLTSCSSTVKPLNHNLINQNTKNSTTKLINNLSLSLKATTAVNNIFATGFVFDENVVKNPKNSLRTFYIMTNYHFFHDIQTSDSNYLINTSLSLASEPIGGTVSAWNYDVSNFNFHIYSKKEPKGDIYLLNDYALETNYDVAVLKVQVNLKDHNLPHQFAYFDEHKQELKYNNPYLGAQQTTTPTVTIGGYPYDGHTGHADYEQFSNKPMSQVVFMDPLLSNYPELNGYSFNNEIIAGVKNMALKPGASGSLVLGPQNGLLGIYFGLMQLKNQAPYGLFIPFDVTETYYEATFNYLGQQCYFKIVNLNNSNNPQVQSSAWIKNPLYTKNNYNNLIDAQLINGGIKQNLTKKEITEILQKNPQLKLSLTVNTPLNGKSTIVKEDISIKSVLEQAKNLTIKQVVNHQDIFGAWIREHGSSVTFLSSKN</sequence>
<dbReference type="RefSeq" id="WP_353289489.1">
    <property type="nucleotide sequence ID" value="NZ_BAABQM010000001.1"/>
</dbReference>